<keyword evidence="3" id="KW-1185">Reference proteome</keyword>
<sequence length="199" mass="21465">MFESWYASRATSESAALLDRVGEAARSEAQSAAGRLVAIGELFVLRCRESGSGPVGNRYLGGGRRQVAARLRCSVAMGASYLRYAMAMRDRLPLVGKVFESGDIDYRSFQTIVFRTDLIADADVLAKVDAQVAALVSRRPSLTRGGLGAAVDQIVTKVDHDAVRQAHTGGLGPVRRRHWEWFGNGLGGGQCGCHRWASP</sequence>
<dbReference type="Pfam" id="PF02720">
    <property type="entry name" value="DUF222"/>
    <property type="match status" value="1"/>
</dbReference>
<evidence type="ECO:0000313" key="3">
    <source>
        <dbReference type="Proteomes" id="UP000020681"/>
    </source>
</evidence>
<reference evidence="2 3" key="1">
    <citation type="submission" date="2014-01" db="EMBL/GenBank/DDBJ databases">
        <authorList>
            <person name="Dobos K."/>
            <person name="Lenaerts A."/>
            <person name="Ordway D."/>
            <person name="DeGroote M.A."/>
            <person name="Parker T."/>
            <person name="Sizemore C."/>
            <person name="Tallon L.J."/>
            <person name="Sadzewicz L.K."/>
            <person name="Sengamalay N."/>
            <person name="Fraser C.M."/>
            <person name="Hine E."/>
            <person name="Shefchek K.A."/>
            <person name="Das S.P."/>
            <person name="Tettelin H."/>
        </authorList>
    </citation>
    <scope>NUCLEOTIDE SEQUENCE [LARGE SCALE GENOMIC DNA]</scope>
    <source>
        <strain evidence="2 3">Harvey</strain>
    </source>
</reference>
<gene>
    <name evidence="2" type="ORF">I551_9131</name>
</gene>
<dbReference type="Proteomes" id="UP000020681">
    <property type="component" value="Unassembled WGS sequence"/>
</dbReference>
<protein>
    <recommendedName>
        <fullName evidence="1">DUF222 domain-containing protein</fullName>
    </recommendedName>
</protein>
<evidence type="ECO:0000259" key="1">
    <source>
        <dbReference type="Pfam" id="PF02720"/>
    </source>
</evidence>
<feature type="domain" description="DUF222" evidence="1">
    <location>
        <begin position="24"/>
        <end position="167"/>
    </location>
</feature>
<dbReference type="EMBL" id="JAOL01000056">
    <property type="protein sequence ID" value="EUA93586.1"/>
    <property type="molecule type" value="Genomic_DNA"/>
</dbReference>
<accession>A0ABN0R8X6</accession>
<comment type="caution">
    <text evidence="2">The sequence shown here is derived from an EMBL/GenBank/DDBJ whole genome shotgun (WGS) entry which is preliminary data.</text>
</comment>
<organism evidence="2 3">
    <name type="scientific">Mycobacterium ulcerans str. Harvey</name>
    <dbReference type="NCBI Taxonomy" id="1299332"/>
    <lineage>
        <taxon>Bacteria</taxon>
        <taxon>Bacillati</taxon>
        <taxon>Actinomycetota</taxon>
        <taxon>Actinomycetes</taxon>
        <taxon>Mycobacteriales</taxon>
        <taxon>Mycobacteriaceae</taxon>
        <taxon>Mycobacterium</taxon>
        <taxon>Mycobacterium ulcerans group</taxon>
    </lineage>
</organism>
<proteinExistence type="predicted"/>
<dbReference type="InterPro" id="IPR003870">
    <property type="entry name" value="DUF222"/>
</dbReference>
<name>A0ABN0R8X6_MYCUL</name>
<evidence type="ECO:0000313" key="2">
    <source>
        <dbReference type="EMBL" id="EUA93586.1"/>
    </source>
</evidence>